<dbReference type="PROSITE" id="PS51007">
    <property type="entry name" value="CYTC"/>
    <property type="match status" value="2"/>
</dbReference>
<evidence type="ECO:0000259" key="22">
    <source>
        <dbReference type="PROSITE" id="PS50999"/>
    </source>
</evidence>
<evidence type="ECO:0000256" key="13">
    <source>
        <dbReference type="ARBA" id="ARBA00023136"/>
    </source>
</evidence>
<feature type="signal peptide" evidence="20">
    <location>
        <begin position="1"/>
        <end position="21"/>
    </location>
</feature>
<dbReference type="GO" id="GO:0020037">
    <property type="term" value="F:heme binding"/>
    <property type="evidence" value="ECO:0007669"/>
    <property type="project" value="InterPro"/>
</dbReference>
<evidence type="ECO:0000256" key="6">
    <source>
        <dbReference type="ARBA" id="ARBA00022692"/>
    </source>
</evidence>
<dbReference type="Gene3D" id="1.10.287.90">
    <property type="match status" value="1"/>
</dbReference>
<evidence type="ECO:0000256" key="8">
    <source>
        <dbReference type="ARBA" id="ARBA00022967"/>
    </source>
</evidence>
<dbReference type="Pfam" id="PF13442">
    <property type="entry name" value="Cytochrome_CBB3"/>
    <property type="match status" value="2"/>
</dbReference>
<keyword evidence="8" id="KW-1278">Translocase</keyword>
<dbReference type="SUPFAM" id="SSF46626">
    <property type="entry name" value="Cytochrome c"/>
    <property type="match status" value="2"/>
</dbReference>
<feature type="transmembrane region" description="Helical" evidence="19">
    <location>
        <begin position="45"/>
        <end position="65"/>
    </location>
</feature>
<feature type="domain" description="Cytochrome oxidase subunit II transmembrane region profile" evidence="22">
    <location>
        <begin position="19"/>
        <end position="114"/>
    </location>
</feature>
<dbReference type="PROSITE" id="PS50857">
    <property type="entry name" value="COX2_CUA"/>
    <property type="match status" value="1"/>
</dbReference>
<evidence type="ECO:0000256" key="18">
    <source>
        <dbReference type="RuleBase" id="RU004024"/>
    </source>
</evidence>
<evidence type="ECO:0000259" key="21">
    <source>
        <dbReference type="PROSITE" id="PS50857"/>
    </source>
</evidence>
<dbReference type="NCBIfam" id="TIGR02866">
    <property type="entry name" value="CoxB"/>
    <property type="match status" value="1"/>
</dbReference>
<sequence length="519" mass="56521">MGKHKLIWLVLASLFANSAWAETQLNLTKGVTAVSRDVYDLHMLVLYICTAIGILVFGAMFWSIAFHRKSKGAKPADFHESTKVEILWTAIPIVILIAMAVPATQTLIAMEDNENSDVTIQITGSQWKWHYKYFDQDIEYYSVLSTPREQYQNQQETSAVKGENYLLEVDKPLVIPANKKVRFLITSDDVIHSWWVPAFAVKQDANPGFINEAWTRVDEPGVYRGQCAELCGKDHGFMPIVVEVKSAEDYDIWLNEQQQRIAAAARAEQDSLNASISKEELMQLGETTYTAYCSACHQPTGLGLPPAFPALKGSPVATTGTIEDHLNIVFNGKAGTGMQAYGKQLSLKEIAAVVTYERNAWGNDTGDVVQASDVKSAVNNTAQDATGAVTIETNVEDAVETMTEQAPVEDLAKVYSQDELMTMGEKVYMTACVACHQPTGAGLPPAFPALKGSVIATGDITVHLDMVLNGSKKNPAMAAFGSQLTKTEIAAVVTYERNAWGNNTGDLVQPAAVDAASAN</sequence>
<evidence type="ECO:0000256" key="3">
    <source>
        <dbReference type="ARBA" id="ARBA00022448"/>
    </source>
</evidence>
<reference evidence="24 25" key="1">
    <citation type="submission" date="2019-07" db="EMBL/GenBank/DDBJ databases">
        <title>Genomes of sea-ice associated Colwellia species.</title>
        <authorList>
            <person name="Bowman J.P."/>
        </authorList>
    </citation>
    <scope>NUCLEOTIDE SEQUENCE [LARGE SCALE GENOMIC DNA]</scope>
    <source>
        <strain evidence="24 25">ACAM 459</strain>
    </source>
</reference>
<dbReference type="GO" id="GO:0004129">
    <property type="term" value="F:cytochrome-c oxidase activity"/>
    <property type="evidence" value="ECO:0007669"/>
    <property type="project" value="UniProtKB-EC"/>
</dbReference>
<dbReference type="Pfam" id="PF00116">
    <property type="entry name" value="COX2"/>
    <property type="match status" value="1"/>
</dbReference>
<dbReference type="RefSeq" id="WP_146789627.1">
    <property type="nucleotide sequence ID" value="NZ_VOLT01000008.1"/>
</dbReference>
<dbReference type="PANTHER" id="PTHR22888">
    <property type="entry name" value="CYTOCHROME C OXIDASE, SUBUNIT II"/>
    <property type="match status" value="1"/>
</dbReference>
<dbReference type="OrthoDB" id="9781261at2"/>
<keyword evidence="9 17" id="KW-0249">Electron transport</keyword>
<accession>A0A5C6QBV0</accession>
<keyword evidence="20" id="KW-0732">Signal</keyword>
<protein>
    <recommendedName>
        <fullName evidence="18">Cytochrome c oxidase subunit 2</fullName>
        <ecNumber evidence="18">7.1.1.9</ecNumber>
    </recommendedName>
</protein>
<evidence type="ECO:0000256" key="2">
    <source>
        <dbReference type="ARBA" id="ARBA00007866"/>
    </source>
</evidence>
<dbReference type="InterPro" id="IPR014222">
    <property type="entry name" value="Cyt_c_oxidase_su2"/>
</dbReference>
<dbReference type="GO" id="GO:0005507">
    <property type="term" value="F:copper ion binding"/>
    <property type="evidence" value="ECO:0007669"/>
    <property type="project" value="InterPro"/>
</dbReference>
<keyword evidence="6 17" id="KW-0812">Transmembrane</keyword>
<evidence type="ECO:0000256" key="1">
    <source>
        <dbReference type="ARBA" id="ARBA00004141"/>
    </source>
</evidence>
<feature type="chain" id="PRO_5023068667" description="Cytochrome c oxidase subunit 2" evidence="20">
    <location>
        <begin position="22"/>
        <end position="519"/>
    </location>
</feature>
<feature type="domain" description="Cytochrome c" evidence="23">
    <location>
        <begin position="419"/>
        <end position="500"/>
    </location>
</feature>
<dbReference type="Proteomes" id="UP000321822">
    <property type="component" value="Unassembled WGS sequence"/>
</dbReference>
<comment type="subcellular location">
    <subcellularLocation>
        <location evidence="17">Cell membrane</location>
        <topology evidence="17">Multi-pass membrane protein</topology>
    </subcellularLocation>
    <subcellularLocation>
        <location evidence="1">Membrane</location>
        <topology evidence="1">Multi-pass membrane protein</topology>
    </subcellularLocation>
</comment>
<name>A0A5C6QBV0_9GAMM</name>
<comment type="function">
    <text evidence="14 18">Subunits I and II form the functional core of the enzyme complex. Electrons originating in cytochrome c are transferred via heme a and Cu(A) to the binuclear center formed by heme a3 and Cu(B).</text>
</comment>
<dbReference type="GO" id="GO:0016491">
    <property type="term" value="F:oxidoreductase activity"/>
    <property type="evidence" value="ECO:0007669"/>
    <property type="project" value="UniProtKB-KW"/>
</dbReference>
<keyword evidence="11 16" id="KW-0408">Iron</keyword>
<keyword evidence="5 17" id="KW-0679">Respiratory chain</keyword>
<dbReference type="PANTHER" id="PTHR22888:SF9">
    <property type="entry name" value="CYTOCHROME C OXIDASE SUBUNIT 2"/>
    <property type="match status" value="1"/>
</dbReference>
<dbReference type="InterPro" id="IPR011759">
    <property type="entry name" value="Cyt_c_oxidase_su2_TM_dom"/>
</dbReference>
<dbReference type="InterPro" id="IPR002429">
    <property type="entry name" value="CcO_II-like_C"/>
</dbReference>
<evidence type="ECO:0000259" key="23">
    <source>
        <dbReference type="PROSITE" id="PS51007"/>
    </source>
</evidence>
<organism evidence="24 25">
    <name type="scientific">Colwellia demingiae</name>
    <dbReference type="NCBI Taxonomy" id="89401"/>
    <lineage>
        <taxon>Bacteria</taxon>
        <taxon>Pseudomonadati</taxon>
        <taxon>Pseudomonadota</taxon>
        <taxon>Gammaproteobacteria</taxon>
        <taxon>Alteromonadales</taxon>
        <taxon>Colwelliaceae</taxon>
        <taxon>Colwellia</taxon>
    </lineage>
</organism>
<evidence type="ECO:0000256" key="20">
    <source>
        <dbReference type="SAM" id="SignalP"/>
    </source>
</evidence>
<evidence type="ECO:0000256" key="11">
    <source>
        <dbReference type="ARBA" id="ARBA00023004"/>
    </source>
</evidence>
<comment type="cofactor">
    <cofactor evidence="18">
        <name>Cu cation</name>
        <dbReference type="ChEBI" id="CHEBI:23378"/>
    </cofactor>
    <text evidence="18">Binds a copper A center.</text>
</comment>
<dbReference type="InterPro" id="IPR036909">
    <property type="entry name" value="Cyt_c-like_dom_sf"/>
</dbReference>
<dbReference type="PROSITE" id="PS00078">
    <property type="entry name" value="COX2"/>
    <property type="match status" value="1"/>
</dbReference>
<keyword evidence="10 19" id="KW-1133">Transmembrane helix</keyword>
<keyword evidence="24" id="KW-0560">Oxidoreductase</keyword>
<evidence type="ECO:0000313" key="25">
    <source>
        <dbReference type="Proteomes" id="UP000321822"/>
    </source>
</evidence>
<evidence type="ECO:0000313" key="24">
    <source>
        <dbReference type="EMBL" id="TWX66319.1"/>
    </source>
</evidence>
<keyword evidence="7 16" id="KW-0479">Metal-binding</keyword>
<dbReference type="SUPFAM" id="SSF49503">
    <property type="entry name" value="Cupredoxins"/>
    <property type="match status" value="1"/>
</dbReference>
<comment type="caution">
    <text evidence="24">The sequence shown here is derived from an EMBL/GenBank/DDBJ whole genome shotgun (WGS) entry which is preliminary data.</text>
</comment>
<evidence type="ECO:0000256" key="16">
    <source>
        <dbReference type="PROSITE-ProRule" id="PRU00433"/>
    </source>
</evidence>
<comment type="catalytic activity">
    <reaction evidence="15 18">
        <text>4 Fe(II)-[cytochrome c] + O2 + 8 H(+)(in) = 4 Fe(III)-[cytochrome c] + 2 H2O + 4 H(+)(out)</text>
        <dbReference type="Rhea" id="RHEA:11436"/>
        <dbReference type="Rhea" id="RHEA-COMP:10350"/>
        <dbReference type="Rhea" id="RHEA-COMP:14399"/>
        <dbReference type="ChEBI" id="CHEBI:15377"/>
        <dbReference type="ChEBI" id="CHEBI:15378"/>
        <dbReference type="ChEBI" id="CHEBI:15379"/>
        <dbReference type="ChEBI" id="CHEBI:29033"/>
        <dbReference type="ChEBI" id="CHEBI:29034"/>
        <dbReference type="EC" id="7.1.1.9"/>
    </reaction>
</comment>
<dbReference type="InterPro" id="IPR001505">
    <property type="entry name" value="Copper_CuA"/>
</dbReference>
<proteinExistence type="inferred from homology"/>
<dbReference type="GO" id="GO:0042773">
    <property type="term" value="P:ATP synthesis coupled electron transport"/>
    <property type="evidence" value="ECO:0007669"/>
    <property type="project" value="TreeGrafter"/>
</dbReference>
<evidence type="ECO:0000256" key="15">
    <source>
        <dbReference type="ARBA" id="ARBA00047816"/>
    </source>
</evidence>
<keyword evidence="3 17" id="KW-0813">Transport</keyword>
<evidence type="ECO:0000256" key="9">
    <source>
        <dbReference type="ARBA" id="ARBA00022982"/>
    </source>
</evidence>
<dbReference type="GO" id="GO:0005886">
    <property type="term" value="C:plasma membrane"/>
    <property type="evidence" value="ECO:0007669"/>
    <property type="project" value="UniProtKB-SubCell"/>
</dbReference>
<dbReference type="Pfam" id="PF02790">
    <property type="entry name" value="COX2_TM"/>
    <property type="match status" value="1"/>
</dbReference>
<gene>
    <name evidence="24" type="primary">coxB</name>
    <name evidence="24" type="ORF">ESZ36_15745</name>
</gene>
<feature type="domain" description="Cytochrome oxidase subunit II copper A binding" evidence="21">
    <location>
        <begin position="115"/>
        <end position="256"/>
    </location>
</feature>
<dbReference type="InterPro" id="IPR008972">
    <property type="entry name" value="Cupredoxin"/>
</dbReference>
<keyword evidence="13 19" id="KW-0472">Membrane</keyword>
<dbReference type="AlphaFoldDB" id="A0A5C6QBV0"/>
<keyword evidence="25" id="KW-1185">Reference proteome</keyword>
<evidence type="ECO:0000256" key="4">
    <source>
        <dbReference type="ARBA" id="ARBA00022617"/>
    </source>
</evidence>
<evidence type="ECO:0000256" key="7">
    <source>
        <dbReference type="ARBA" id="ARBA00022723"/>
    </source>
</evidence>
<evidence type="ECO:0000256" key="12">
    <source>
        <dbReference type="ARBA" id="ARBA00023008"/>
    </source>
</evidence>
<dbReference type="InterPro" id="IPR036257">
    <property type="entry name" value="Cyt_c_oxidase_su2_TM_sf"/>
</dbReference>
<evidence type="ECO:0000256" key="17">
    <source>
        <dbReference type="RuleBase" id="RU000456"/>
    </source>
</evidence>
<dbReference type="SUPFAM" id="SSF81464">
    <property type="entry name" value="Cytochrome c oxidase subunit II-like, transmembrane region"/>
    <property type="match status" value="1"/>
</dbReference>
<evidence type="ECO:0000256" key="10">
    <source>
        <dbReference type="ARBA" id="ARBA00022989"/>
    </source>
</evidence>
<dbReference type="PROSITE" id="PS50999">
    <property type="entry name" value="COX2_TM"/>
    <property type="match status" value="1"/>
</dbReference>
<evidence type="ECO:0000256" key="14">
    <source>
        <dbReference type="ARBA" id="ARBA00024688"/>
    </source>
</evidence>
<dbReference type="InterPro" id="IPR009056">
    <property type="entry name" value="Cyt_c-like_dom"/>
</dbReference>
<feature type="transmembrane region" description="Helical" evidence="19">
    <location>
        <begin position="86"/>
        <end position="108"/>
    </location>
</feature>
<comment type="similarity">
    <text evidence="2 17">Belongs to the cytochrome c oxidase subunit 2 family.</text>
</comment>
<dbReference type="Gene3D" id="1.10.760.10">
    <property type="entry name" value="Cytochrome c-like domain"/>
    <property type="match status" value="2"/>
</dbReference>
<evidence type="ECO:0000256" key="19">
    <source>
        <dbReference type="SAM" id="Phobius"/>
    </source>
</evidence>
<evidence type="ECO:0000256" key="5">
    <source>
        <dbReference type="ARBA" id="ARBA00022660"/>
    </source>
</evidence>
<dbReference type="EMBL" id="VOLT01000008">
    <property type="protein sequence ID" value="TWX66319.1"/>
    <property type="molecule type" value="Genomic_DNA"/>
</dbReference>
<dbReference type="InterPro" id="IPR045187">
    <property type="entry name" value="CcO_II"/>
</dbReference>
<dbReference type="Gene3D" id="2.60.40.420">
    <property type="entry name" value="Cupredoxins - blue copper proteins"/>
    <property type="match status" value="1"/>
</dbReference>
<dbReference type="EC" id="7.1.1.9" evidence="18"/>
<keyword evidence="4 16" id="KW-0349">Heme</keyword>
<dbReference type="PRINTS" id="PR01166">
    <property type="entry name" value="CYCOXIDASEII"/>
</dbReference>
<feature type="domain" description="Cytochrome c" evidence="23">
    <location>
        <begin position="280"/>
        <end position="361"/>
    </location>
</feature>
<keyword evidence="12 18" id="KW-0186">Copper</keyword>